<dbReference type="InterPro" id="IPR046824">
    <property type="entry name" value="Mss51-like_C"/>
</dbReference>
<comment type="caution">
    <text evidence="2">The sequence shown here is derived from an EMBL/GenBank/DDBJ whole genome shotgun (WGS) entry which is preliminary data.</text>
</comment>
<evidence type="ECO:0000313" key="3">
    <source>
        <dbReference type="Proteomes" id="UP000549394"/>
    </source>
</evidence>
<name>A0A7I8W4S7_9ANNE</name>
<reference evidence="2 3" key="1">
    <citation type="submission" date="2020-08" db="EMBL/GenBank/DDBJ databases">
        <authorList>
            <person name="Hejnol A."/>
        </authorList>
    </citation>
    <scope>NUCLEOTIDE SEQUENCE [LARGE SCALE GENOMIC DNA]</scope>
</reference>
<keyword evidence="3" id="KW-1185">Reference proteome</keyword>
<sequence length="193" mass="23050">METELAFGLELRYEEDILHNDKQIIKDIEQFVQKDLCVAIVGAEIESNFSFIFRELCNLLPNCRLVLHMIGPNIKRKQDENYDNLKMKFEKKTLFHQIEDIDIQFDFIICFNSGFVAYRSWIKTIEKFMMMKIPVFTTERCYLTLSMFDKAKENRDVRLTNFSINPFRSVVKKSCQQYDLSWLSNSFICKLEF</sequence>
<accession>A0A7I8W4S7</accession>
<feature type="domain" description="Mitochondrial splicing suppressor 51-like C-terminal" evidence="1">
    <location>
        <begin position="33"/>
        <end position="171"/>
    </location>
</feature>
<dbReference type="AlphaFoldDB" id="A0A7I8W4S7"/>
<dbReference type="Pfam" id="PF20179">
    <property type="entry name" value="MSS51_C"/>
    <property type="match status" value="1"/>
</dbReference>
<gene>
    <name evidence="2" type="ORF">DGYR_LOCUS11166</name>
</gene>
<dbReference type="EMBL" id="CAJFCJ010000019">
    <property type="protein sequence ID" value="CAD5123487.1"/>
    <property type="molecule type" value="Genomic_DNA"/>
</dbReference>
<dbReference type="OrthoDB" id="5282002at2759"/>
<protein>
    <submittedName>
        <fullName evidence="2">DgyrCDS11832</fullName>
    </submittedName>
</protein>
<evidence type="ECO:0000259" key="1">
    <source>
        <dbReference type="Pfam" id="PF20179"/>
    </source>
</evidence>
<dbReference type="Proteomes" id="UP000549394">
    <property type="component" value="Unassembled WGS sequence"/>
</dbReference>
<organism evidence="2 3">
    <name type="scientific">Dimorphilus gyrociliatus</name>
    <dbReference type="NCBI Taxonomy" id="2664684"/>
    <lineage>
        <taxon>Eukaryota</taxon>
        <taxon>Metazoa</taxon>
        <taxon>Spiralia</taxon>
        <taxon>Lophotrochozoa</taxon>
        <taxon>Annelida</taxon>
        <taxon>Polychaeta</taxon>
        <taxon>Polychaeta incertae sedis</taxon>
        <taxon>Dinophilidae</taxon>
        <taxon>Dimorphilus</taxon>
    </lineage>
</organism>
<proteinExistence type="predicted"/>
<evidence type="ECO:0000313" key="2">
    <source>
        <dbReference type="EMBL" id="CAD5123487.1"/>
    </source>
</evidence>